<feature type="compositionally biased region" description="Basic and acidic residues" evidence="5">
    <location>
        <begin position="330"/>
        <end position="343"/>
    </location>
</feature>
<name>A0A2T7A620_TUBBO</name>
<evidence type="ECO:0000256" key="4">
    <source>
        <dbReference type="SAM" id="Coils"/>
    </source>
</evidence>
<feature type="compositionally biased region" description="Polar residues" evidence="5">
    <location>
        <begin position="87"/>
        <end position="103"/>
    </location>
</feature>
<dbReference type="GO" id="GO:0005634">
    <property type="term" value="C:nucleus"/>
    <property type="evidence" value="ECO:0007669"/>
    <property type="project" value="UniProtKB-SubCell"/>
</dbReference>
<feature type="coiled-coil region" evidence="4">
    <location>
        <begin position="539"/>
        <end position="568"/>
    </location>
</feature>
<feature type="region of interest" description="Disordered" evidence="5">
    <location>
        <begin position="1057"/>
        <end position="1079"/>
    </location>
</feature>
<dbReference type="InterPro" id="IPR024146">
    <property type="entry name" value="Claspin"/>
</dbReference>
<feature type="compositionally biased region" description="Polar residues" evidence="5">
    <location>
        <begin position="345"/>
        <end position="367"/>
    </location>
</feature>
<feature type="region of interest" description="Disordered" evidence="5">
    <location>
        <begin position="1"/>
        <end position="305"/>
    </location>
</feature>
<dbReference type="PANTHER" id="PTHR14396">
    <property type="entry name" value="CLASPIN"/>
    <property type="match status" value="1"/>
</dbReference>
<feature type="compositionally biased region" description="Basic and acidic residues" evidence="5">
    <location>
        <begin position="934"/>
        <end position="981"/>
    </location>
</feature>
<feature type="domain" description="DNA replication checkpoint mediator MRC1" evidence="6">
    <location>
        <begin position="970"/>
        <end position="1108"/>
    </location>
</feature>
<feature type="region of interest" description="Disordered" evidence="5">
    <location>
        <begin position="1133"/>
        <end position="1196"/>
    </location>
</feature>
<feature type="region of interest" description="Disordered" evidence="5">
    <location>
        <begin position="599"/>
        <end position="725"/>
    </location>
</feature>
<feature type="region of interest" description="Disordered" evidence="5">
    <location>
        <begin position="1279"/>
        <end position="1370"/>
    </location>
</feature>
<feature type="compositionally biased region" description="Polar residues" evidence="5">
    <location>
        <begin position="175"/>
        <end position="203"/>
    </location>
</feature>
<feature type="compositionally biased region" description="Low complexity" evidence="5">
    <location>
        <begin position="1283"/>
        <end position="1301"/>
    </location>
</feature>
<feature type="region of interest" description="Disordered" evidence="5">
    <location>
        <begin position="739"/>
        <end position="772"/>
    </location>
</feature>
<feature type="compositionally biased region" description="Basic and acidic residues" evidence="5">
    <location>
        <begin position="1329"/>
        <end position="1355"/>
    </location>
</feature>
<feature type="compositionally biased region" description="Polar residues" evidence="5">
    <location>
        <begin position="680"/>
        <end position="692"/>
    </location>
</feature>
<proteinExistence type="predicted"/>
<keyword evidence="3" id="KW-0539">Nucleus</keyword>
<evidence type="ECO:0000256" key="5">
    <source>
        <dbReference type="SAM" id="MobiDB-lite"/>
    </source>
</evidence>
<protein>
    <submittedName>
        <fullName evidence="7">MRC1-like domain-domain-containing protein</fullName>
    </submittedName>
</protein>
<dbReference type="GO" id="GO:0033314">
    <property type="term" value="P:mitotic DNA replication checkpoint signaling"/>
    <property type="evidence" value="ECO:0007669"/>
    <property type="project" value="TreeGrafter"/>
</dbReference>
<dbReference type="STRING" id="42251.A0A2T7A620"/>
<feature type="compositionally biased region" description="Basic and acidic residues" evidence="5">
    <location>
        <begin position="599"/>
        <end position="613"/>
    </location>
</feature>
<evidence type="ECO:0000259" key="6">
    <source>
        <dbReference type="Pfam" id="PF09444"/>
    </source>
</evidence>
<comment type="subcellular location">
    <subcellularLocation>
        <location evidence="1">Nucleus</location>
    </subcellularLocation>
</comment>
<dbReference type="EMBL" id="NESQ01000016">
    <property type="protein sequence ID" value="PUU83182.1"/>
    <property type="molecule type" value="Genomic_DNA"/>
</dbReference>
<feature type="compositionally biased region" description="Acidic residues" evidence="5">
    <location>
        <begin position="706"/>
        <end position="718"/>
    </location>
</feature>
<reference evidence="7 8" key="1">
    <citation type="submission" date="2017-04" db="EMBL/GenBank/DDBJ databases">
        <title>Draft genome sequence of Tuber borchii Vittad., a whitish edible truffle.</title>
        <authorList>
            <consortium name="DOE Joint Genome Institute"/>
            <person name="Murat C."/>
            <person name="Kuo A."/>
            <person name="Barry K.W."/>
            <person name="Clum A."/>
            <person name="Dockter R.B."/>
            <person name="Fauchery L."/>
            <person name="Iotti M."/>
            <person name="Kohler A."/>
            <person name="Labutti K."/>
            <person name="Lindquist E.A."/>
            <person name="Lipzen A."/>
            <person name="Ohm R.A."/>
            <person name="Wang M."/>
            <person name="Grigoriev I.V."/>
            <person name="Zambonelli A."/>
            <person name="Martin F.M."/>
        </authorList>
    </citation>
    <scope>NUCLEOTIDE SEQUENCE [LARGE SCALE GENOMIC DNA]</scope>
    <source>
        <strain evidence="7 8">Tbo3840</strain>
    </source>
</reference>
<dbReference type="GO" id="GO:0007095">
    <property type="term" value="P:mitotic G2 DNA damage checkpoint signaling"/>
    <property type="evidence" value="ECO:0007669"/>
    <property type="project" value="TreeGrafter"/>
</dbReference>
<feature type="compositionally biased region" description="Basic and acidic residues" evidence="5">
    <location>
        <begin position="288"/>
        <end position="305"/>
    </location>
</feature>
<gene>
    <name evidence="7" type="ORF">B9Z19DRAFT_1189800</name>
</gene>
<evidence type="ECO:0000256" key="1">
    <source>
        <dbReference type="ARBA" id="ARBA00004123"/>
    </source>
</evidence>
<accession>A0A2T7A620</accession>
<keyword evidence="8" id="KW-1185">Reference proteome</keyword>
<dbReference type="Pfam" id="PF09444">
    <property type="entry name" value="MRC1"/>
    <property type="match status" value="1"/>
</dbReference>
<feature type="compositionally biased region" description="Acidic residues" evidence="5">
    <location>
        <begin position="741"/>
        <end position="755"/>
    </location>
</feature>
<keyword evidence="4" id="KW-0175">Coiled coil</keyword>
<comment type="caution">
    <text evidence="7">The sequence shown here is derived from an EMBL/GenBank/DDBJ whole genome shotgun (WGS) entry which is preliminary data.</text>
</comment>
<evidence type="ECO:0000313" key="7">
    <source>
        <dbReference type="EMBL" id="PUU83182.1"/>
    </source>
</evidence>
<feature type="compositionally biased region" description="Basic residues" evidence="5">
    <location>
        <begin position="160"/>
        <end position="172"/>
    </location>
</feature>
<feature type="compositionally biased region" description="Acidic residues" evidence="5">
    <location>
        <begin position="44"/>
        <end position="64"/>
    </location>
</feature>
<keyword evidence="2" id="KW-0597">Phosphoprotein</keyword>
<feature type="compositionally biased region" description="Basic and acidic residues" evidence="5">
    <location>
        <begin position="839"/>
        <end position="850"/>
    </location>
</feature>
<organism evidence="7 8">
    <name type="scientific">Tuber borchii</name>
    <name type="common">White truffle</name>
    <dbReference type="NCBI Taxonomy" id="42251"/>
    <lineage>
        <taxon>Eukaryota</taxon>
        <taxon>Fungi</taxon>
        <taxon>Dikarya</taxon>
        <taxon>Ascomycota</taxon>
        <taxon>Pezizomycotina</taxon>
        <taxon>Pezizomycetes</taxon>
        <taxon>Pezizales</taxon>
        <taxon>Tuberaceae</taxon>
        <taxon>Tuber</taxon>
    </lineage>
</organism>
<sequence>MASLESPTAMSVVVSPPGTPSRDGSASPVLTPKSKVEAMLAEMEPTDEESGGSDGTADEDSEIELDYKPRGKLASRMMPRASDIKATKSTKTLPTIKNNTTGNGDAYERVKRSLLAGRETTSKILISDEESGNEEDKSASSSKALVQTDDDDDDLPVPTPRRKRTQKAHPKASPKANSTPSTEFPKQKGPSQSKSTTPVSASESEGGDEGDVHNLLATDPKKNARFLELVEKKRKERQAAEAEKQRLEEKRKQLDAQLGCGSETDDGEDDDDLGVLSQKPPRRRSGKKALEEMHRESQRMARNMHLEYQARTKKTITKQSLFEKFGFRAPAEKQNENKKDRVPVDSSSIITGSETEPADQSSPNSSPLPEANEKSAKIATGAMDIDNQGPSISEGPMQRESDRMGIDSTSAPKLDKGKGKARAVSEGFDEGETAHPALALDKGKGKTIEIRSSALDKGKGKASIMSSKKTKLVLPPIRVILPNKLTENASDSDSELEIVKPGDEERIANSERKKMVDQLRRVRRVKPPVEVHGKPKLSVRELEAELRKKSRQQAIQEREERIEELRAKGVIILTAEEKAKTEQQAVDYMEKARKEALAIKRREKKDGIKKEGATIDDMDPNEDDEADGDWLEEEDIVEILSGSEEEEEEEEGEEEEESAEPNDLIDEDENELMGGLGSPAFSSLYPQDNDLLSPTPRLSEMPAAYIDEEADEDSDESNGDFAPFKTLKRKAIRKKKLRVVEEDEDGENEDDAIESEEQKIAESRIPSIFRNKIAGPPPVGMTQLFNGLSGLPPSAEVSASPGKVRERLETLRQDLGEGIPNSQVPLDFGDDRLDLGFVKKKDGEDSKPIDEPSFPVLDLYYEPSTQMSSFPDPTQDDGFVKSSSPAPPRFDEDELSTIEVPDSQPPKRKRGRLVKKGADLTAVMEEDENEKESDDERKSEEVEEKKESAFDVMRKAAKKEKAAENFDKAKSGAREMVHEQAEESEDEYAGIGGASDDEAGDGHDSDVEEMIDDEGKEVVDEDDIAAFWAEQDKAQDEKDVSKLFRDLQTGLFRKKRGADFGLGDSDDDDGEARRRAKRRQMAKIRKALMADGNIEKLATNPKKLAFLNAIEDRDRDDEMDFLDKGEEDLFIDLGLLEDSQSQNPSQSHDSREASTVAGAGASRGGTPGSQHSVGESNEIPIITNTRRTTRPKKPSLADVRETLSFLIEENDSEMIELSDSDGEPAEAFMHKRRRTATTVVIDRVAASRSNSAMSESAKLAFQSATETQFRVPSLLRRATTNMSSSTSGDSQGSSGASSTTSGSGGKPMESSTTGGIKRGGKASSSINFHQREQVRAKVENERELKRKQERKRQGQERQGVLGMLTKGSFT</sequence>
<feature type="compositionally biased region" description="Acidic residues" evidence="5">
    <location>
        <begin position="263"/>
        <end position="273"/>
    </location>
</feature>
<dbReference type="Proteomes" id="UP000244722">
    <property type="component" value="Unassembled WGS sequence"/>
</dbReference>
<feature type="compositionally biased region" description="Acidic residues" evidence="5">
    <location>
        <begin position="614"/>
        <end position="671"/>
    </location>
</feature>
<feature type="region of interest" description="Disordered" evidence="5">
    <location>
        <begin position="839"/>
        <end position="1007"/>
    </location>
</feature>
<feature type="compositionally biased region" description="Basic residues" evidence="5">
    <location>
        <begin position="906"/>
        <end position="915"/>
    </location>
</feature>
<feature type="compositionally biased region" description="Polar residues" evidence="5">
    <location>
        <begin position="1138"/>
        <end position="1147"/>
    </location>
</feature>
<dbReference type="PANTHER" id="PTHR14396:SF10">
    <property type="entry name" value="CLASPIN"/>
    <property type="match status" value="1"/>
</dbReference>
<evidence type="ECO:0000256" key="2">
    <source>
        <dbReference type="ARBA" id="ARBA00022553"/>
    </source>
</evidence>
<feature type="compositionally biased region" description="Basic and acidic residues" evidence="5">
    <location>
        <begin position="228"/>
        <end position="254"/>
    </location>
</feature>
<feature type="compositionally biased region" description="Acidic residues" evidence="5">
    <location>
        <begin position="924"/>
        <end position="933"/>
    </location>
</feature>
<dbReference type="GO" id="GO:0010997">
    <property type="term" value="F:anaphase-promoting complex binding"/>
    <property type="evidence" value="ECO:0007669"/>
    <property type="project" value="TreeGrafter"/>
</dbReference>
<evidence type="ECO:0000313" key="8">
    <source>
        <dbReference type="Proteomes" id="UP000244722"/>
    </source>
</evidence>
<feature type="region of interest" description="Disordered" evidence="5">
    <location>
        <begin position="327"/>
        <end position="440"/>
    </location>
</feature>
<feature type="compositionally biased region" description="Polar residues" evidence="5">
    <location>
        <begin position="863"/>
        <end position="872"/>
    </location>
</feature>
<dbReference type="InterPro" id="IPR018564">
    <property type="entry name" value="Repl_chkpnt_MRC1_dom"/>
</dbReference>
<dbReference type="OrthoDB" id="2130597at2759"/>
<evidence type="ECO:0000256" key="3">
    <source>
        <dbReference type="ARBA" id="ARBA00023242"/>
    </source>
</evidence>